<dbReference type="AlphaFoldDB" id="A0AAD8ZDP0"/>
<dbReference type="GO" id="GO:0007165">
    <property type="term" value="P:signal transduction"/>
    <property type="evidence" value="ECO:0007669"/>
    <property type="project" value="InterPro"/>
</dbReference>
<keyword evidence="6" id="KW-1185">Reference proteome</keyword>
<comment type="caution">
    <text evidence="5">The sequence shown here is derived from an EMBL/GenBank/DDBJ whole genome shotgun (WGS) entry which is preliminary data.</text>
</comment>
<dbReference type="InterPro" id="IPR003598">
    <property type="entry name" value="Ig_sub2"/>
</dbReference>
<dbReference type="Proteomes" id="UP001239994">
    <property type="component" value="Unassembled WGS sequence"/>
</dbReference>
<dbReference type="SMART" id="SM00408">
    <property type="entry name" value="IGc2"/>
    <property type="match status" value="1"/>
</dbReference>
<keyword evidence="3" id="KW-0393">Immunoglobulin domain</keyword>
<dbReference type="InterPro" id="IPR000157">
    <property type="entry name" value="TIR_dom"/>
</dbReference>
<name>A0AAD8ZDP0_9TELE</name>
<proteinExistence type="predicted"/>
<protein>
    <recommendedName>
        <fullName evidence="4">TIR domain-containing protein</fullName>
    </recommendedName>
</protein>
<accession>A0AAD8ZDP0</accession>
<evidence type="ECO:0000313" key="6">
    <source>
        <dbReference type="Proteomes" id="UP001239994"/>
    </source>
</evidence>
<sequence length="337" mass="38689">MNASAISWFKNDSNGIQQIPAEESARVHYHGAILYILPLALNDTGRYITRWWYEYDKCDEFETDVVVYEEFHTDQLYGNFSEQTTTVEMLCPVCEKQEKNLTWYKDFHLIPGQTEWILRVRHTSKKDDGIYTCVCSWEHYGQTFKSSGSHQLQIVDGKVYDAYVIYQKDNMDDETEKNLAHFISTVLPTVLEDKCGFKLFIHGRDDLPGEDSLELTDARMQLSRRLIVVLTPGVSKGQKVMTPKGYDWHVGLHQVLVQQEMSAILIQLGGMSKYSELPLGLQHLLWKTPPLRWDSGSPQAACPGSRFWKQVRYMMPVPTAAAYCPKSSSPRPNFSQA</sequence>
<evidence type="ECO:0000256" key="3">
    <source>
        <dbReference type="ARBA" id="ARBA00023319"/>
    </source>
</evidence>
<dbReference type="Pfam" id="PF01582">
    <property type="entry name" value="TIR"/>
    <property type="match status" value="1"/>
</dbReference>
<evidence type="ECO:0000256" key="1">
    <source>
        <dbReference type="ARBA" id="ARBA00023157"/>
    </source>
</evidence>
<organism evidence="5 6">
    <name type="scientific">Electrophorus voltai</name>
    <dbReference type="NCBI Taxonomy" id="2609070"/>
    <lineage>
        <taxon>Eukaryota</taxon>
        <taxon>Metazoa</taxon>
        <taxon>Chordata</taxon>
        <taxon>Craniata</taxon>
        <taxon>Vertebrata</taxon>
        <taxon>Euteleostomi</taxon>
        <taxon>Actinopterygii</taxon>
        <taxon>Neopterygii</taxon>
        <taxon>Teleostei</taxon>
        <taxon>Ostariophysi</taxon>
        <taxon>Gymnotiformes</taxon>
        <taxon>Gymnotoidei</taxon>
        <taxon>Gymnotidae</taxon>
        <taxon>Electrophorus</taxon>
    </lineage>
</organism>
<dbReference type="SUPFAM" id="SSF48726">
    <property type="entry name" value="Immunoglobulin"/>
    <property type="match status" value="1"/>
</dbReference>
<dbReference type="FunFam" id="3.40.50.10140:FF:000009">
    <property type="entry name" value="X-linked interleukin-1 receptor accessory protein-like 1"/>
    <property type="match status" value="1"/>
</dbReference>
<dbReference type="PRINTS" id="PR01537">
    <property type="entry name" value="INTRLKN1R1F"/>
</dbReference>
<evidence type="ECO:0000256" key="2">
    <source>
        <dbReference type="ARBA" id="ARBA00023180"/>
    </source>
</evidence>
<dbReference type="InterPro" id="IPR015621">
    <property type="entry name" value="IL-1_rcpt_fam"/>
</dbReference>
<dbReference type="PROSITE" id="PS50104">
    <property type="entry name" value="TIR"/>
    <property type="match status" value="1"/>
</dbReference>
<feature type="domain" description="TIR" evidence="4">
    <location>
        <begin position="158"/>
        <end position="315"/>
    </location>
</feature>
<dbReference type="Gene3D" id="2.60.40.10">
    <property type="entry name" value="Immunoglobulins"/>
    <property type="match status" value="2"/>
</dbReference>
<gene>
    <name evidence="5" type="ORF">P4O66_000810</name>
</gene>
<dbReference type="SUPFAM" id="SSF52200">
    <property type="entry name" value="Toll/Interleukin receptor TIR domain"/>
    <property type="match status" value="1"/>
</dbReference>
<keyword evidence="1" id="KW-1015">Disulfide bond</keyword>
<dbReference type="InterPro" id="IPR035897">
    <property type="entry name" value="Toll_tir_struct_dom_sf"/>
</dbReference>
<evidence type="ECO:0000259" key="4">
    <source>
        <dbReference type="PROSITE" id="PS50104"/>
    </source>
</evidence>
<dbReference type="PANTHER" id="PTHR11890">
    <property type="entry name" value="INTERLEUKIN-1 RECEPTOR FAMILY MEMBER"/>
    <property type="match status" value="1"/>
</dbReference>
<dbReference type="InterPro" id="IPR036179">
    <property type="entry name" value="Ig-like_dom_sf"/>
</dbReference>
<dbReference type="InterPro" id="IPR013783">
    <property type="entry name" value="Ig-like_fold"/>
</dbReference>
<keyword evidence="2" id="KW-0325">Glycoprotein</keyword>
<dbReference type="EMBL" id="JAROKS010000013">
    <property type="protein sequence ID" value="KAK1797519.1"/>
    <property type="molecule type" value="Genomic_DNA"/>
</dbReference>
<dbReference type="SMART" id="SM00255">
    <property type="entry name" value="TIR"/>
    <property type="match status" value="1"/>
</dbReference>
<dbReference type="Gene3D" id="3.40.50.10140">
    <property type="entry name" value="Toll/interleukin-1 receptor homology (TIR) domain"/>
    <property type="match status" value="1"/>
</dbReference>
<reference evidence="5" key="1">
    <citation type="submission" date="2023-03" db="EMBL/GenBank/DDBJ databases">
        <title>Electrophorus voltai genome.</title>
        <authorList>
            <person name="Bian C."/>
        </authorList>
    </citation>
    <scope>NUCLEOTIDE SEQUENCE</scope>
    <source>
        <strain evidence="5">CB-2022</strain>
        <tissue evidence="5">Muscle</tissue>
    </source>
</reference>
<dbReference type="PANTHER" id="PTHR11890:SF26">
    <property type="entry name" value="INTERLEUKIN-1 RECEPTOR TYPE 1"/>
    <property type="match status" value="1"/>
</dbReference>
<evidence type="ECO:0000313" key="5">
    <source>
        <dbReference type="EMBL" id="KAK1797519.1"/>
    </source>
</evidence>